<dbReference type="Pfam" id="PF06821">
    <property type="entry name" value="Ser_hydrolase"/>
    <property type="match status" value="1"/>
</dbReference>
<evidence type="ECO:0000313" key="1">
    <source>
        <dbReference type="EMBL" id="MBB5285904.1"/>
    </source>
</evidence>
<evidence type="ECO:0000313" key="2">
    <source>
        <dbReference type="Proteomes" id="UP000557307"/>
    </source>
</evidence>
<sequence length="190" mass="21713">MSFHFLTLPGLASSGPTHWQTIWEQQHPHRFHRIEQPNWDWPIRAEWVERVQDTIQKLQEPTILVAHSLGCTTVVHWAAEHYSPLVRGALLVAPADVEKSQRLSFINSFVPIPNAKLWFPSIVVASTDDRYVSLERAERFAENWGSEFVNIGTQGHINALSDLADWPDGKALLRRIGYLASLAYPVKHFD</sequence>
<dbReference type="SUPFAM" id="SSF53474">
    <property type="entry name" value="alpha/beta-Hydrolases"/>
    <property type="match status" value="1"/>
</dbReference>
<dbReference type="Proteomes" id="UP000557307">
    <property type="component" value="Unassembled WGS sequence"/>
</dbReference>
<accession>A0A840TRG8</accession>
<proteinExistence type="predicted"/>
<evidence type="ECO:0008006" key="3">
    <source>
        <dbReference type="Google" id="ProtNLM"/>
    </source>
</evidence>
<dbReference type="AlphaFoldDB" id="A0A840TRG8"/>
<dbReference type="InterPro" id="IPR010662">
    <property type="entry name" value="RBBP9/YdeN"/>
</dbReference>
<comment type="caution">
    <text evidence="1">The sequence shown here is derived from an EMBL/GenBank/DDBJ whole genome shotgun (WGS) entry which is preliminary data.</text>
</comment>
<dbReference type="GO" id="GO:0016787">
    <property type="term" value="F:hydrolase activity"/>
    <property type="evidence" value="ECO:0007669"/>
    <property type="project" value="InterPro"/>
</dbReference>
<dbReference type="RefSeq" id="WP_184176509.1">
    <property type="nucleotide sequence ID" value="NZ_JACHGF010000007.1"/>
</dbReference>
<dbReference type="InterPro" id="IPR029058">
    <property type="entry name" value="AB_hydrolase_fold"/>
</dbReference>
<name>A0A840TRG8_9BACT</name>
<protein>
    <recommendedName>
        <fullName evidence="3">Alpha/beta hydrolase</fullName>
    </recommendedName>
</protein>
<keyword evidence="2" id="KW-1185">Reference proteome</keyword>
<gene>
    <name evidence="1" type="ORF">HNQ92_004064</name>
</gene>
<organism evidence="1 2">
    <name type="scientific">Rhabdobacter roseus</name>
    <dbReference type="NCBI Taxonomy" id="1655419"/>
    <lineage>
        <taxon>Bacteria</taxon>
        <taxon>Pseudomonadati</taxon>
        <taxon>Bacteroidota</taxon>
        <taxon>Cytophagia</taxon>
        <taxon>Cytophagales</taxon>
        <taxon>Cytophagaceae</taxon>
        <taxon>Rhabdobacter</taxon>
    </lineage>
</organism>
<reference evidence="1 2" key="1">
    <citation type="submission" date="2020-08" db="EMBL/GenBank/DDBJ databases">
        <title>Genomic Encyclopedia of Type Strains, Phase IV (KMG-IV): sequencing the most valuable type-strain genomes for metagenomic binning, comparative biology and taxonomic classification.</title>
        <authorList>
            <person name="Goeker M."/>
        </authorList>
    </citation>
    <scope>NUCLEOTIDE SEQUENCE [LARGE SCALE GENOMIC DNA]</scope>
    <source>
        <strain evidence="1 2">DSM 105074</strain>
    </source>
</reference>
<dbReference type="EMBL" id="JACHGF010000007">
    <property type="protein sequence ID" value="MBB5285904.1"/>
    <property type="molecule type" value="Genomic_DNA"/>
</dbReference>
<dbReference type="Gene3D" id="3.40.50.1820">
    <property type="entry name" value="alpha/beta hydrolase"/>
    <property type="match status" value="1"/>
</dbReference>